<reference evidence="2 3" key="1">
    <citation type="submission" date="2024-05" db="EMBL/GenBank/DDBJ databases">
        <title>Culex pipiens pipiens assembly and annotation.</title>
        <authorList>
            <person name="Alout H."/>
            <person name="Durand T."/>
        </authorList>
    </citation>
    <scope>NUCLEOTIDE SEQUENCE [LARGE SCALE GENOMIC DNA]</scope>
    <source>
        <strain evidence="2">HA-2024</strain>
        <tissue evidence="2">Whole body</tissue>
    </source>
</reference>
<dbReference type="Gene3D" id="3.80.10.10">
    <property type="entry name" value="Ribonuclease Inhibitor"/>
    <property type="match status" value="1"/>
</dbReference>
<dbReference type="InterPro" id="IPR036047">
    <property type="entry name" value="F-box-like_dom_sf"/>
</dbReference>
<dbReference type="PANTHER" id="PTHR38926:SF72">
    <property type="entry name" value="IM:7136021-RELATED"/>
    <property type="match status" value="1"/>
</dbReference>
<accession>A0ABD1CE29</accession>
<dbReference type="AlphaFoldDB" id="A0ABD1CE29"/>
<evidence type="ECO:0000313" key="2">
    <source>
        <dbReference type="EMBL" id="KAL1374647.1"/>
    </source>
</evidence>
<keyword evidence="3" id="KW-1185">Reference proteome</keyword>
<name>A0ABD1CE29_CULPP</name>
<dbReference type="EMBL" id="JBEHCU010013150">
    <property type="protein sequence ID" value="KAL1374647.1"/>
    <property type="molecule type" value="Genomic_DNA"/>
</dbReference>
<dbReference type="InterPro" id="IPR032675">
    <property type="entry name" value="LRR_dom_sf"/>
</dbReference>
<sequence length="559" mass="64177">MDTDWGALPLEPLEHIFRQLKFKDRLACSLVCQHWNRTLFCCPALARGIVLGISGDQPAQVREALRASQRNYRQLSIVLGGDDDQPDNGSVNEFLTEVVGLWNVQNVSVVGEPTSLLDCFRSNEALFGGITELSLELTKNIDWSPFGKQDVTMGELKKLHYLQMYLGRERVSTAFRLIVPKLESAGIVLDSMANEEALYWEDPLIDLEGCDKMVSLEVDLNTTMWEPFFAVDRPHLERLLIRRASDEFQERDWDRIFQHMPNLRDVEMVFSSDVMLASLKRNCKKLEKLVLNGFCFHNGSFASNMGWSATLKQLFMDGWLNGGVYSRDPSLNLSALEDLQWKYVELTPAQGYFTLIAPKLRKLTLRGCDYKRFHLEVGPHLDRVDIDYYGPQQFAPNFFSSLHAVTQLILHINGDSFRIVQHLTYTLQLQRLEMICGTEHRGYEINDLFTAFVKHCPLLEELTVRNEHENQLKLNYEAFALLEGLKLLRLLTFQYITLTNVCGAAIRMERLDRLDVSGCRVQDPHGMLAGRFPIDGHVAATENMEWTKVSVWDNNQRNF</sequence>
<dbReference type="Pfam" id="PF00646">
    <property type="entry name" value="F-box"/>
    <property type="match status" value="1"/>
</dbReference>
<dbReference type="Gene3D" id="1.20.1280.50">
    <property type="match status" value="1"/>
</dbReference>
<dbReference type="PANTHER" id="PTHR38926">
    <property type="entry name" value="F-BOX DOMAIN CONTAINING PROTEIN, EXPRESSED"/>
    <property type="match status" value="1"/>
</dbReference>
<comment type="caution">
    <text evidence="2">The sequence shown here is derived from an EMBL/GenBank/DDBJ whole genome shotgun (WGS) entry which is preliminary data.</text>
</comment>
<gene>
    <name evidence="2" type="ORF">pipiens_017968</name>
</gene>
<organism evidence="2 3">
    <name type="scientific">Culex pipiens pipiens</name>
    <name type="common">Northern house mosquito</name>
    <dbReference type="NCBI Taxonomy" id="38569"/>
    <lineage>
        <taxon>Eukaryota</taxon>
        <taxon>Metazoa</taxon>
        <taxon>Ecdysozoa</taxon>
        <taxon>Arthropoda</taxon>
        <taxon>Hexapoda</taxon>
        <taxon>Insecta</taxon>
        <taxon>Pterygota</taxon>
        <taxon>Neoptera</taxon>
        <taxon>Endopterygota</taxon>
        <taxon>Diptera</taxon>
        <taxon>Nematocera</taxon>
        <taxon>Culicoidea</taxon>
        <taxon>Culicidae</taxon>
        <taxon>Culicinae</taxon>
        <taxon>Culicini</taxon>
        <taxon>Culex</taxon>
        <taxon>Culex</taxon>
    </lineage>
</organism>
<dbReference type="SMART" id="SM00256">
    <property type="entry name" value="FBOX"/>
    <property type="match status" value="1"/>
</dbReference>
<dbReference type="InterPro" id="IPR001810">
    <property type="entry name" value="F-box_dom"/>
</dbReference>
<evidence type="ECO:0000313" key="3">
    <source>
        <dbReference type="Proteomes" id="UP001562425"/>
    </source>
</evidence>
<proteinExistence type="predicted"/>
<dbReference type="SUPFAM" id="SSF81383">
    <property type="entry name" value="F-box domain"/>
    <property type="match status" value="1"/>
</dbReference>
<evidence type="ECO:0000259" key="1">
    <source>
        <dbReference type="SMART" id="SM00256"/>
    </source>
</evidence>
<dbReference type="Proteomes" id="UP001562425">
    <property type="component" value="Unassembled WGS sequence"/>
</dbReference>
<feature type="domain" description="F-box" evidence="1">
    <location>
        <begin position="8"/>
        <end position="47"/>
    </location>
</feature>
<protein>
    <recommendedName>
        <fullName evidence="1">F-box domain-containing protein</fullName>
    </recommendedName>
</protein>
<dbReference type="SUPFAM" id="SSF52058">
    <property type="entry name" value="L domain-like"/>
    <property type="match status" value="1"/>
</dbReference>